<evidence type="ECO:0000313" key="1">
    <source>
        <dbReference type="EMBL" id="GGO59119.1"/>
    </source>
</evidence>
<dbReference type="InterPro" id="IPR046075">
    <property type="entry name" value="DUF6093"/>
</dbReference>
<dbReference type="EMBL" id="BMMQ01000001">
    <property type="protein sequence ID" value="GGO59119.1"/>
    <property type="molecule type" value="Genomic_DNA"/>
</dbReference>
<accession>A0ABQ2MUX0</accession>
<proteinExistence type="predicted"/>
<evidence type="ECO:0000313" key="2">
    <source>
        <dbReference type="Proteomes" id="UP000638043"/>
    </source>
</evidence>
<comment type="caution">
    <text evidence="1">The sequence shown here is derived from an EMBL/GenBank/DDBJ whole genome shotgun (WGS) entry which is preliminary data.</text>
</comment>
<dbReference type="RefSeq" id="WP_188699424.1">
    <property type="nucleotide sequence ID" value="NZ_BMMQ01000001.1"/>
</dbReference>
<dbReference type="Proteomes" id="UP000638043">
    <property type="component" value="Unassembled WGS sequence"/>
</dbReference>
<dbReference type="Pfam" id="PF19586">
    <property type="entry name" value="DUF6093"/>
    <property type="match status" value="1"/>
</dbReference>
<gene>
    <name evidence="1" type="ORF">GCM10010910_01330</name>
</gene>
<protein>
    <submittedName>
        <fullName evidence="1">Uncharacterized protein</fullName>
    </submittedName>
</protein>
<sequence>MSIVTGMLGRGRSLAENLMDSSVVIRRKTGAARDPETGTLIPTWETVYDGPARFRFTRADPNEADQAGQRVAVQSPLVWLPISTSGGVRLDDVGTVNASQFDTSMVGMQFRITGGHHQTHSTSRRLPIEVLSYAQGVDGG</sequence>
<reference evidence="2" key="1">
    <citation type="journal article" date="2019" name="Int. J. Syst. Evol. Microbiol.">
        <title>The Global Catalogue of Microorganisms (GCM) 10K type strain sequencing project: providing services to taxonomists for standard genome sequencing and annotation.</title>
        <authorList>
            <consortium name="The Broad Institute Genomics Platform"/>
            <consortium name="The Broad Institute Genome Sequencing Center for Infectious Disease"/>
            <person name="Wu L."/>
            <person name="Ma J."/>
        </authorList>
    </citation>
    <scope>NUCLEOTIDE SEQUENCE [LARGE SCALE GENOMIC DNA]</scope>
    <source>
        <strain evidence="2">CGMCC 4.7181</strain>
    </source>
</reference>
<name>A0ABQ2MUX0_9MICO</name>
<organism evidence="1 2">
    <name type="scientific">Microbacterium nanhaiense</name>
    <dbReference type="NCBI Taxonomy" id="1301026"/>
    <lineage>
        <taxon>Bacteria</taxon>
        <taxon>Bacillati</taxon>
        <taxon>Actinomycetota</taxon>
        <taxon>Actinomycetes</taxon>
        <taxon>Micrococcales</taxon>
        <taxon>Microbacteriaceae</taxon>
        <taxon>Microbacterium</taxon>
    </lineage>
</organism>
<keyword evidence="2" id="KW-1185">Reference proteome</keyword>